<protein>
    <recommendedName>
        <fullName evidence="9">CoA activase</fullName>
    </recommendedName>
</protein>
<dbReference type="KEGG" id="bhc:JFL75_06795"/>
<evidence type="ECO:0000256" key="1">
    <source>
        <dbReference type="ARBA" id="ARBA00001966"/>
    </source>
</evidence>
<dbReference type="InterPro" id="IPR051805">
    <property type="entry name" value="Dehydratase_Activator_Redct"/>
</dbReference>
<keyword evidence="2" id="KW-0479">Metal-binding</keyword>
<dbReference type="InterPro" id="IPR043129">
    <property type="entry name" value="ATPase_NBD"/>
</dbReference>
<dbReference type="GO" id="GO:0051536">
    <property type="term" value="F:iron-sulfur cluster binding"/>
    <property type="evidence" value="ECO:0007669"/>
    <property type="project" value="UniProtKB-KW"/>
</dbReference>
<dbReference type="EMBL" id="CP067089">
    <property type="protein sequence ID" value="QQO10618.1"/>
    <property type="molecule type" value="Genomic_DNA"/>
</dbReference>
<keyword evidence="4" id="KW-0411">Iron-sulfur</keyword>
<dbReference type="RefSeq" id="WP_215627923.1">
    <property type="nucleotide sequence ID" value="NZ_CP067089.2"/>
</dbReference>
<evidence type="ECO:0000259" key="6">
    <source>
        <dbReference type="Pfam" id="PF09989"/>
    </source>
</evidence>
<feature type="domain" description="ATPase BadF/BadG/BcrA/BcrD type" evidence="5">
    <location>
        <begin position="8"/>
        <end position="253"/>
    </location>
</feature>
<dbReference type="InterPro" id="IPR018709">
    <property type="entry name" value="CoA_activase_DUF2229"/>
</dbReference>
<dbReference type="Pfam" id="PF01869">
    <property type="entry name" value="BcrAD_BadFG"/>
    <property type="match status" value="2"/>
</dbReference>
<evidence type="ECO:0008006" key="9">
    <source>
        <dbReference type="Google" id="ProtNLM"/>
    </source>
</evidence>
<keyword evidence="8" id="KW-1185">Reference proteome</keyword>
<organism evidence="7 8">
    <name type="scientific">Breznakiella homolactica</name>
    <dbReference type="NCBI Taxonomy" id="2798577"/>
    <lineage>
        <taxon>Bacteria</taxon>
        <taxon>Pseudomonadati</taxon>
        <taxon>Spirochaetota</taxon>
        <taxon>Spirochaetia</taxon>
        <taxon>Spirochaetales</taxon>
        <taxon>Breznakiellaceae</taxon>
        <taxon>Breznakiella</taxon>
    </lineage>
</organism>
<accession>A0A7T7XQM2</accession>
<evidence type="ECO:0000259" key="5">
    <source>
        <dbReference type="Pfam" id="PF01869"/>
    </source>
</evidence>
<comment type="cofactor">
    <cofactor evidence="1">
        <name>[4Fe-4S] cluster</name>
        <dbReference type="ChEBI" id="CHEBI:49883"/>
    </cofactor>
</comment>
<evidence type="ECO:0000256" key="2">
    <source>
        <dbReference type="ARBA" id="ARBA00022723"/>
    </source>
</evidence>
<feature type="domain" description="DUF2229" evidence="6">
    <location>
        <begin position="736"/>
        <end position="962"/>
    </location>
</feature>
<dbReference type="CDD" id="cd24035">
    <property type="entry name" value="ASKHA_NBD_O66634-like_rpt2"/>
    <property type="match status" value="1"/>
</dbReference>
<proteinExistence type="predicted"/>
<dbReference type="PANTHER" id="PTHR32329:SF7">
    <property type="entry name" value="ACTIVATOR OF 2-HYDROXYACYL-COA-HYDRATASE"/>
    <property type="match status" value="1"/>
</dbReference>
<name>A0A7T7XQM2_9SPIR</name>
<reference evidence="7" key="1">
    <citation type="submission" date="2021-01" db="EMBL/GenBank/DDBJ databases">
        <title>Description of Breznakiella homolactica.</title>
        <authorList>
            <person name="Song Y."/>
            <person name="Brune A."/>
        </authorList>
    </citation>
    <scope>NUCLEOTIDE SEQUENCE</scope>
    <source>
        <strain evidence="7">RmG30</strain>
    </source>
</reference>
<dbReference type="InterPro" id="IPR008275">
    <property type="entry name" value="CoA_E_activase_dom"/>
</dbReference>
<dbReference type="Proteomes" id="UP000595917">
    <property type="component" value="Chromosome"/>
</dbReference>
<keyword evidence="3" id="KW-0408">Iron</keyword>
<dbReference type="Gene3D" id="3.30.420.40">
    <property type="match status" value="4"/>
</dbReference>
<feature type="domain" description="ATPase BadF/BadG/BcrA/BcrD type" evidence="5">
    <location>
        <begin position="332"/>
        <end position="583"/>
    </location>
</feature>
<dbReference type="CDD" id="cd24034">
    <property type="entry name" value="ASKHA_NBD_O66634-like_rpt1"/>
    <property type="match status" value="1"/>
</dbReference>
<dbReference type="SUPFAM" id="SSF53067">
    <property type="entry name" value="Actin-like ATPase domain"/>
    <property type="match status" value="2"/>
</dbReference>
<sequence length="1477" mass="161954">MKKNYPLLGIDAGSAAVKIVVMDQDDAILERHYAYHQGDPLSVIRDFLEKSRYKEFRFAAAASGTPSFIRCGHRPEGTICFIEGIKHRRPGVRNILLVGSEKFARIIFNEDGAYRKMKANSACAAGTGSFLDQQALRLGLGSSAELARMAEKSSGQTPRIASRCSVFAKTDLIHAQQEGWGIAEICDGLCQGLARNIADTLFPGEILEGPVFMAGGVALNPRVIQYLSEIAGVSIEQDDLAPYYGAIGAVLRAKNSSMENGGRPRRAVDILGSAGTARNYVHPPLASPKGPYPDFSDHVSYLHTASVLGEANPVEVDSYAIPGTPAPRELHLGIDIGSTSTKAAVLDGNRNVLAGLYTRTAGDPIRAVRGLLETLEEIQKKEHWTGSVRSCATTGSGRKLIGALVGADAVIDEITAHARAAAALDPEADTIIEIGGQDSKFTVLSGGTVVFSHMNTVCAAGTGSFIEEQAQKLGVPINEYARRATGCPAPATSDRCTVFMERDLNNYQNDGYTTEELLTAALFSVCDNYLTKVASEGSIGRRIVFQGATAKNSTLVAAFETRLGKNISVSPYCHLTGAIGAVLEHLGSRKEPEKTTGFRGLGIWKEQIDQRFDQCRGCANQCKLHIITLREEEIVYGYLCGRGQGDKTFVSRNTSGFDLLRERKQCLDEAIQHTGGRSKPEAGKPRFPGVIGSAAVAFSASARNLLINAAYHVSDSAINRYRKQPGAPDKPDQRLKIGIPRALYLQEDGYLWKFFFERLGFSVVLGKDTGKLLSEGKRVAGADFCVPVSMIHGQVLRLLDAADYVFLPVYLEAPSQRPASEIPYEKADRNLFCNYSQYIPTLAAAATGRGDHILKPFIYSSFGDDSKAVHELREMFAAIREGTGGPAPLPSEIAAAYKAMTGLRDQYSRRLRELFRRVRPESGEFAVMLTGRPYTALSEGMNKGIPDMFAQYGLKVFFHDMISLEKAYYHEHELQAYHWYYAAQVVETAYFCRDTPNFYPVLVTSFKCGPDSFAMDSFKKILGQVKKPYLILQLDEHDSAVGYETRIEAAIRSFRNHFGSRETGTAAFGEQSRQAASPDERRRVQKFPRTDTVLLPNWDPMVSALLSAALRSNGIDGRALEEEPELIREAMTYNTGQCIPVSIIAREALHYVEKYRLDPGRTTVWMARALWPCNIPLFPLQMEGIFSRTSGMEELRVYSGDMIFLDVSPRMTMDAYYAFSLAGLLRKLVCRIRPYETVPGSADAFAASALEECVSVLEKRKPVVPLIRDIGAGMAALAVEGKPRPKAAIFGDFYVRDNDVFNQDLIRAIERAGGEVITTSYVEYLKATVDSFFERLVSEGRFATLAAYNAVLAAVAAMEKHLKKRTGVSLSDGSWRNRRRRIAYNHFGIRPEMSGENFDNSLKILKILDEHPDLSLFVQASPAFCCPSLVTEALAPVIESVTGVPVLSITYDGTGAYKNDLVEPFLASYGKTSTGTA</sequence>
<dbReference type="Pfam" id="PF09989">
    <property type="entry name" value="DUF2229"/>
    <property type="match status" value="1"/>
</dbReference>
<evidence type="ECO:0000313" key="7">
    <source>
        <dbReference type="EMBL" id="QQO10618.1"/>
    </source>
</evidence>
<gene>
    <name evidence="7" type="ORF">JFL75_06795</name>
</gene>
<evidence type="ECO:0000256" key="3">
    <source>
        <dbReference type="ARBA" id="ARBA00023004"/>
    </source>
</evidence>
<dbReference type="GO" id="GO:0046872">
    <property type="term" value="F:metal ion binding"/>
    <property type="evidence" value="ECO:0007669"/>
    <property type="project" value="UniProtKB-KW"/>
</dbReference>
<dbReference type="InterPro" id="IPR002731">
    <property type="entry name" value="ATPase_BadF"/>
</dbReference>
<evidence type="ECO:0000313" key="8">
    <source>
        <dbReference type="Proteomes" id="UP000595917"/>
    </source>
</evidence>
<dbReference type="PANTHER" id="PTHR32329">
    <property type="entry name" value="BIFUNCTIONAL PROTEIN [INCLUDES 2-HYDROXYACYL-COA DEHYDRATASE (N-TER) AND ITS ACTIVATOR DOMAIN (C_TERM)-RELATED"/>
    <property type="match status" value="1"/>
</dbReference>
<dbReference type="NCBIfam" id="TIGR00241">
    <property type="entry name" value="CoA_E_activ"/>
    <property type="match status" value="1"/>
</dbReference>
<evidence type="ECO:0000256" key="4">
    <source>
        <dbReference type="ARBA" id="ARBA00023014"/>
    </source>
</evidence>